<dbReference type="PANTHER" id="PTHR40031:SF1">
    <property type="entry name" value="MEMBRANE-BOUND METAL-DEPENDENT HYDROLASE"/>
    <property type="match status" value="1"/>
</dbReference>
<dbReference type="InterPro" id="IPR053170">
    <property type="entry name" value="Transcription_regulator"/>
</dbReference>
<dbReference type="STRING" id="702745.SAMN05421818_10550"/>
<evidence type="ECO:0000256" key="1">
    <source>
        <dbReference type="SAM" id="Phobius"/>
    </source>
</evidence>
<dbReference type="AlphaFoldDB" id="A0A1G8CWJ0"/>
<dbReference type="PANTHER" id="PTHR40031">
    <property type="entry name" value="HYPOTHETICAL MEMBRANE SPANNING PROTEIN"/>
    <property type="match status" value="1"/>
</dbReference>
<accession>A0A1G8CWJ0</accession>
<name>A0A1G8CWJ0_9FLAO</name>
<dbReference type="EMBL" id="FNDQ01000005">
    <property type="protein sequence ID" value="SDH49871.1"/>
    <property type="molecule type" value="Genomic_DNA"/>
</dbReference>
<feature type="transmembrane region" description="Helical" evidence="1">
    <location>
        <begin position="106"/>
        <end position="125"/>
    </location>
</feature>
<reference evidence="3" key="1">
    <citation type="submission" date="2016-10" db="EMBL/GenBank/DDBJ databases">
        <authorList>
            <person name="Varghese N."/>
            <person name="Submissions S."/>
        </authorList>
    </citation>
    <scope>NUCLEOTIDE SEQUENCE [LARGE SCALE GENOMIC DNA]</scope>
    <source>
        <strain evidence="3">DSM 23313</strain>
    </source>
</reference>
<dbReference type="Pfam" id="PF04307">
    <property type="entry name" value="YdjM"/>
    <property type="match status" value="1"/>
</dbReference>
<proteinExistence type="predicted"/>
<gene>
    <name evidence="2" type="ORF">SAMN05421818_10550</name>
</gene>
<evidence type="ECO:0000313" key="2">
    <source>
        <dbReference type="EMBL" id="SDH49871.1"/>
    </source>
</evidence>
<protein>
    <submittedName>
        <fullName evidence="2">Inner membrane protein</fullName>
    </submittedName>
</protein>
<feature type="transmembrane region" description="Helical" evidence="1">
    <location>
        <begin position="72"/>
        <end position="94"/>
    </location>
</feature>
<keyword evidence="1" id="KW-0472">Membrane</keyword>
<keyword evidence="3" id="KW-1185">Reference proteome</keyword>
<feature type="transmembrane region" description="Helical" evidence="1">
    <location>
        <begin position="40"/>
        <end position="60"/>
    </location>
</feature>
<sequence length="348" mass="40452">MAVFFLFVFLKKKLMDSLTQIVLGGAVGNAIAGRKIGNRAVLYGAIAGTIPDLDVLSVFFTDPISAVEMHRGITHSILFAVLASILFGYIVYKLEKKNGVTYEEGYWLFFWGLFTHALLDMFTTWGTRLLWPFDYAFAFKSIFVIDPLYTIPFIYFLVRSMREKKDIEKRIHLNRLGIYVSSSYLALTLLLKAVAFYEFTDALDKQGIKYKEMSVKPTVMNTILWNAMVETEDAFLIGEYSFFDHSDIAFQRFEKNEYFINNIANHNLFNRLVKISEGYYTFSEYNDEIHFNDLRFGLLKNEGEDVQFAFSYRFVVNEDGELQAEEVKKERKDGLKLLKRIWIRLQGI</sequence>
<feature type="transmembrane region" description="Helical" evidence="1">
    <location>
        <begin position="178"/>
        <end position="197"/>
    </location>
</feature>
<evidence type="ECO:0000313" key="3">
    <source>
        <dbReference type="Proteomes" id="UP000243588"/>
    </source>
</evidence>
<keyword evidence="1" id="KW-1133">Transmembrane helix</keyword>
<dbReference type="InterPro" id="IPR007404">
    <property type="entry name" value="YdjM-like"/>
</dbReference>
<feature type="transmembrane region" description="Helical" evidence="1">
    <location>
        <begin position="137"/>
        <end position="158"/>
    </location>
</feature>
<dbReference type="Proteomes" id="UP000243588">
    <property type="component" value="Unassembled WGS sequence"/>
</dbReference>
<keyword evidence="1" id="KW-0812">Transmembrane</keyword>
<organism evidence="2 3">
    <name type="scientific">Myroides phaeus</name>
    <dbReference type="NCBI Taxonomy" id="702745"/>
    <lineage>
        <taxon>Bacteria</taxon>
        <taxon>Pseudomonadati</taxon>
        <taxon>Bacteroidota</taxon>
        <taxon>Flavobacteriia</taxon>
        <taxon>Flavobacteriales</taxon>
        <taxon>Flavobacteriaceae</taxon>
        <taxon>Myroides</taxon>
    </lineage>
</organism>